<dbReference type="Pfam" id="PF00746">
    <property type="entry name" value="Gram_pos_anchor"/>
    <property type="match status" value="1"/>
</dbReference>
<protein>
    <submittedName>
        <fullName evidence="10">TQXA domain protein</fullName>
    </submittedName>
</protein>
<feature type="compositionally biased region" description="Polar residues" evidence="5">
    <location>
        <begin position="246"/>
        <end position="259"/>
    </location>
</feature>
<dbReference type="InterPro" id="IPR013552">
    <property type="entry name" value="Thioester_dom"/>
</dbReference>
<feature type="compositionally biased region" description="Polar residues" evidence="5">
    <location>
        <begin position="266"/>
        <end position="316"/>
    </location>
</feature>
<dbReference type="Proteomes" id="UP000005388">
    <property type="component" value="Unassembled WGS sequence"/>
</dbReference>
<comment type="caution">
    <text evidence="10">The sequence shown here is derived from an EMBL/GenBank/DDBJ whole genome shotgun (WGS) entry which is preliminary data.</text>
</comment>
<dbReference type="STRING" id="764291.STRUR_1010"/>
<dbReference type="Gene3D" id="1.10.150.480">
    <property type="match status" value="1"/>
</dbReference>
<dbReference type="InterPro" id="IPR019931">
    <property type="entry name" value="LPXTG_anchor"/>
</dbReference>
<evidence type="ECO:0000313" key="10">
    <source>
        <dbReference type="EMBL" id="EHJ56267.1"/>
    </source>
</evidence>
<dbReference type="EMBL" id="AEUZ02000001">
    <property type="protein sequence ID" value="EHJ56267.1"/>
    <property type="molecule type" value="Genomic_DNA"/>
</dbReference>
<keyword evidence="6" id="KW-0472">Membrane</keyword>
<feature type="region of interest" description="Disordered" evidence="5">
    <location>
        <begin position="375"/>
        <end position="398"/>
    </location>
</feature>
<feature type="region of interest" description="Disordered" evidence="5">
    <location>
        <begin position="246"/>
        <end position="316"/>
    </location>
</feature>
<evidence type="ECO:0000256" key="5">
    <source>
        <dbReference type="SAM" id="MobiDB-lite"/>
    </source>
</evidence>
<organism evidence="10 11">
    <name type="scientific">Streptococcus urinalis 2285-97</name>
    <dbReference type="NCBI Taxonomy" id="764291"/>
    <lineage>
        <taxon>Bacteria</taxon>
        <taxon>Bacillati</taxon>
        <taxon>Bacillota</taxon>
        <taxon>Bacilli</taxon>
        <taxon>Lactobacillales</taxon>
        <taxon>Streptococcaceae</taxon>
        <taxon>Streptococcus</taxon>
    </lineage>
</organism>
<evidence type="ECO:0000259" key="8">
    <source>
        <dbReference type="Pfam" id="PF00746"/>
    </source>
</evidence>
<dbReference type="NCBIfam" id="TIGR03934">
    <property type="entry name" value="TQXA_dom"/>
    <property type="match status" value="1"/>
</dbReference>
<proteinExistence type="predicted"/>
<feature type="transmembrane region" description="Helical" evidence="6">
    <location>
        <begin position="543"/>
        <end position="562"/>
    </location>
</feature>
<dbReference type="AlphaFoldDB" id="G5KFG6"/>
<name>G5KFG6_9STRE</name>
<dbReference type="NCBIfam" id="NF012162">
    <property type="entry name" value="surf_Nterm_1"/>
    <property type="match status" value="1"/>
</dbReference>
<dbReference type="NCBIfam" id="TIGR01167">
    <property type="entry name" value="LPXTG_anchor"/>
    <property type="match status" value="1"/>
</dbReference>
<evidence type="ECO:0000313" key="11">
    <source>
        <dbReference type="Proteomes" id="UP000005388"/>
    </source>
</evidence>
<feature type="chain" id="PRO_5003479734" evidence="7">
    <location>
        <begin position="28"/>
        <end position="566"/>
    </location>
</feature>
<evidence type="ECO:0000256" key="1">
    <source>
        <dbReference type="ARBA" id="ARBA00022512"/>
    </source>
</evidence>
<gene>
    <name evidence="10" type="ORF">STRUR_1010</name>
</gene>
<accession>G5KFG6</accession>
<evidence type="ECO:0000256" key="2">
    <source>
        <dbReference type="ARBA" id="ARBA00022525"/>
    </source>
</evidence>
<dbReference type="Pfam" id="PF08341">
    <property type="entry name" value="TED"/>
    <property type="match status" value="1"/>
</dbReference>
<keyword evidence="1" id="KW-0134">Cell wall</keyword>
<reference evidence="10 11" key="1">
    <citation type="journal article" date="2014" name="Int. J. Syst. Evol. Microbiol.">
        <title>Phylogenomics and the dynamic genome evolution of the genus Streptococcus.</title>
        <authorList>
            <consortium name="The Broad Institute Genome Sequencing Platform"/>
            <person name="Richards V.P."/>
            <person name="Palmer S.R."/>
            <person name="Pavinski Bitar P.D."/>
            <person name="Qin X."/>
            <person name="Weinstock G.M."/>
            <person name="Highlander S.K."/>
            <person name="Town C.D."/>
            <person name="Burne R.A."/>
            <person name="Stanhope M.J."/>
        </authorList>
    </citation>
    <scope>NUCLEOTIDE SEQUENCE [LARGE SCALE GENOMIC DNA]</scope>
    <source>
        <strain evidence="10 11">2285-97</strain>
    </source>
</reference>
<dbReference type="Gene3D" id="2.30.30.670">
    <property type="entry name" value="Thioester domain"/>
    <property type="match status" value="1"/>
</dbReference>
<keyword evidence="6" id="KW-1133">Transmembrane helix</keyword>
<evidence type="ECO:0000256" key="4">
    <source>
        <dbReference type="ARBA" id="ARBA00023088"/>
    </source>
</evidence>
<keyword evidence="11" id="KW-1185">Reference proteome</keyword>
<dbReference type="RefSeq" id="WP_006739031.1">
    <property type="nucleotide sequence ID" value="NZ_AEUZ02000001.1"/>
</dbReference>
<feature type="compositionally biased region" description="Polar residues" evidence="5">
    <location>
        <begin position="507"/>
        <end position="518"/>
    </location>
</feature>
<keyword evidence="3 7" id="KW-0732">Signal</keyword>
<evidence type="ECO:0000256" key="7">
    <source>
        <dbReference type="SAM" id="SignalP"/>
    </source>
</evidence>
<feature type="region of interest" description="Disordered" evidence="5">
    <location>
        <begin position="470"/>
        <end position="519"/>
    </location>
</feature>
<sequence length="566" mass="63736">MKNKKIILAALSATFLLVLFSNNKILASEKSTENSFEAYSTFNKEIKDNHAIFIKSKENGMDDIIAYCFNFSKEFPNIKALNRQETSNFQKYIKKSADITTIESLADKEKLKGNALNDALKKVIYNGYGHDSSNLAEKYHLSDSDFRLITQYAVWYYTEGFTEDYIPKELQQNKSSVEVYQLLTAKGNQNLLTSPEENIELTLYQYQSDDYSQKMYQNLLSIEIKKIIGNHIVDILQDSQANISGENSQNQVVEENGNSKSDEHISATTQMNSNSQSQETIEESQPQIQTSQSQNVTITEEIPENSSEVSHSQEMIETPQSELVVTQGQDISFTEETQEGMSGTNQIQETIEESHPQTQTPQSQNVTIIEEIPQNSSEVSHSQEMIETPQSESVVTQGQDISFTEETQEGMSGTNQIQEIIEESQPQTQTSQNQNVTITEEIYKNASEANQVNGLQKETTKEIQEIKKDESQIQQNIRKQDSVDQNKNVNTESQKVSKDDKVVQDKANSVSQKSTIVETPSHAKATKTLAKQLPKTGEISSKLTGLLGFTITVITSLFLIPIRKMK</sequence>
<evidence type="ECO:0000256" key="6">
    <source>
        <dbReference type="SAM" id="Phobius"/>
    </source>
</evidence>
<evidence type="ECO:0000259" key="9">
    <source>
        <dbReference type="Pfam" id="PF08341"/>
    </source>
</evidence>
<keyword evidence="6" id="KW-0812">Transmembrane</keyword>
<feature type="signal peptide" evidence="7">
    <location>
        <begin position="1"/>
        <end position="27"/>
    </location>
</feature>
<keyword evidence="4" id="KW-0572">Peptidoglycan-anchor</keyword>
<evidence type="ECO:0000256" key="3">
    <source>
        <dbReference type="ARBA" id="ARBA00022729"/>
    </source>
</evidence>
<keyword evidence="2" id="KW-0964">Secreted</keyword>
<feature type="domain" description="Thioester" evidence="9">
    <location>
        <begin position="65"/>
        <end position="188"/>
    </location>
</feature>
<dbReference type="InterPro" id="IPR023849">
    <property type="entry name" value="TQXA_dom"/>
</dbReference>
<feature type="compositionally biased region" description="Basic and acidic residues" evidence="5">
    <location>
        <begin position="495"/>
        <end position="504"/>
    </location>
</feature>
<feature type="domain" description="Gram-positive cocci surface proteins LPxTG" evidence="8">
    <location>
        <begin position="530"/>
        <end position="565"/>
    </location>
</feature>